<dbReference type="InterPro" id="IPR001468">
    <property type="entry name" value="Indole-3-GlycerolPSynthase_CS"/>
</dbReference>
<evidence type="ECO:0000313" key="11">
    <source>
        <dbReference type="EMBL" id="RBW70277.1"/>
    </source>
</evidence>
<dbReference type="InterPro" id="IPR013785">
    <property type="entry name" value="Aldolase_TIM"/>
</dbReference>
<dbReference type="GO" id="GO:0000162">
    <property type="term" value="P:L-tryptophan biosynthetic process"/>
    <property type="evidence" value="ECO:0007669"/>
    <property type="project" value="UniProtKB-UniRule"/>
</dbReference>
<dbReference type="RefSeq" id="WP_113805182.1">
    <property type="nucleotide sequence ID" value="NZ_QOCW01000005.1"/>
</dbReference>
<dbReference type="AlphaFoldDB" id="A0A366XWJ7"/>
<dbReference type="EMBL" id="QOCW01000005">
    <property type="protein sequence ID" value="RBW70277.1"/>
    <property type="molecule type" value="Genomic_DNA"/>
</dbReference>
<evidence type="ECO:0000256" key="5">
    <source>
        <dbReference type="ARBA" id="ARBA00022793"/>
    </source>
</evidence>
<name>A0A366XWJ7_9BACI</name>
<sequence length="258" mass="28560">MLNKILEVKQQEVIELKLPTQQEVEKRSFYEALSDPNRSLGLIAEVKRASPSKGIINDKIDPVEVAKSYQSAGADAISVLTDQQFFKGHIEDLIAVKQAVNIPVLRKDFIVDQKQIEESSRIGADVILLIVAALGAEKTFEFYKEAERFGLECLVEVHGKEELLELLKVFTPKVIGVNNRNLKTFQTSIEETEKVIEVMPKDALLISESGIHNVEDIRRVKALGARGVLVGEALMKAETPELGINHLFGGERVGTSAT</sequence>
<dbReference type="GO" id="GO:0004640">
    <property type="term" value="F:phosphoribosylanthranilate isomerase activity"/>
    <property type="evidence" value="ECO:0007669"/>
    <property type="project" value="TreeGrafter"/>
</dbReference>
<keyword evidence="8 9" id="KW-0456">Lyase</keyword>
<reference evidence="11 12" key="1">
    <citation type="submission" date="2018-07" db="EMBL/GenBank/DDBJ databases">
        <title>Lottiidibacillus patelloidae gen. nov., sp. nov., isolated from the intestinal tract of a marine limpet and the reclassification of B. taeanensis BH030017T, B. algicola KMM 3737T and B. hwajinpoensis SW-72T as genus Lottiidibacillus.</title>
        <authorList>
            <person name="Liu R."/>
            <person name="Huang Z."/>
        </authorList>
    </citation>
    <scope>NUCLEOTIDE SEQUENCE [LARGE SCALE GENOMIC DNA]</scope>
    <source>
        <strain evidence="11 12">BH030017</strain>
    </source>
</reference>
<dbReference type="Pfam" id="PF00218">
    <property type="entry name" value="IGPS"/>
    <property type="match status" value="1"/>
</dbReference>
<organism evidence="11 12">
    <name type="scientific">Bacillus taeanensis</name>
    <dbReference type="NCBI Taxonomy" id="273032"/>
    <lineage>
        <taxon>Bacteria</taxon>
        <taxon>Bacillati</taxon>
        <taxon>Bacillota</taxon>
        <taxon>Bacilli</taxon>
        <taxon>Bacillales</taxon>
        <taxon>Bacillaceae</taxon>
        <taxon>Bacillus</taxon>
    </lineage>
</organism>
<evidence type="ECO:0000256" key="7">
    <source>
        <dbReference type="ARBA" id="ARBA00023141"/>
    </source>
</evidence>
<evidence type="ECO:0000256" key="3">
    <source>
        <dbReference type="ARBA" id="ARBA00008737"/>
    </source>
</evidence>
<comment type="catalytic activity">
    <reaction evidence="1 9">
        <text>1-(2-carboxyphenylamino)-1-deoxy-D-ribulose 5-phosphate + H(+) = (1S,2R)-1-C-(indol-3-yl)glycerol 3-phosphate + CO2 + H2O</text>
        <dbReference type="Rhea" id="RHEA:23476"/>
        <dbReference type="ChEBI" id="CHEBI:15377"/>
        <dbReference type="ChEBI" id="CHEBI:15378"/>
        <dbReference type="ChEBI" id="CHEBI:16526"/>
        <dbReference type="ChEBI" id="CHEBI:58613"/>
        <dbReference type="ChEBI" id="CHEBI:58866"/>
        <dbReference type="EC" id="4.1.1.48"/>
    </reaction>
</comment>
<dbReference type="NCBIfam" id="NF001375">
    <property type="entry name" value="PRK00278.2-2"/>
    <property type="match status" value="1"/>
</dbReference>
<dbReference type="FunFam" id="3.20.20.70:FF:000024">
    <property type="entry name" value="Indole-3-glycerol phosphate synthase"/>
    <property type="match status" value="1"/>
</dbReference>
<dbReference type="PANTHER" id="PTHR22854:SF2">
    <property type="entry name" value="INDOLE-3-GLYCEROL-PHOSPHATE SYNTHASE"/>
    <property type="match status" value="1"/>
</dbReference>
<dbReference type="SUPFAM" id="SSF51366">
    <property type="entry name" value="Ribulose-phoshate binding barrel"/>
    <property type="match status" value="1"/>
</dbReference>
<comment type="similarity">
    <text evidence="3 9">Belongs to the TrpC family.</text>
</comment>
<dbReference type="Gene3D" id="3.20.20.70">
    <property type="entry name" value="Aldolase class I"/>
    <property type="match status" value="1"/>
</dbReference>
<dbReference type="UniPathway" id="UPA00035">
    <property type="reaction ID" value="UER00043"/>
</dbReference>
<protein>
    <recommendedName>
        <fullName evidence="9">Indole-3-glycerol phosphate synthase</fullName>
        <shortName evidence="9">IGPS</shortName>
        <ecNumber evidence="9">4.1.1.48</ecNumber>
    </recommendedName>
</protein>
<evidence type="ECO:0000256" key="6">
    <source>
        <dbReference type="ARBA" id="ARBA00022822"/>
    </source>
</evidence>
<dbReference type="NCBIfam" id="NF001377">
    <property type="entry name" value="PRK00278.2-4"/>
    <property type="match status" value="1"/>
</dbReference>
<comment type="pathway">
    <text evidence="2 9">Amino-acid biosynthesis; L-tryptophan biosynthesis; L-tryptophan from chorismate: step 4/5.</text>
</comment>
<evidence type="ECO:0000256" key="2">
    <source>
        <dbReference type="ARBA" id="ARBA00004696"/>
    </source>
</evidence>
<dbReference type="OrthoDB" id="9804217at2"/>
<dbReference type="GO" id="GO:0004425">
    <property type="term" value="F:indole-3-glycerol-phosphate synthase activity"/>
    <property type="evidence" value="ECO:0007669"/>
    <property type="project" value="UniProtKB-UniRule"/>
</dbReference>
<accession>A0A366XWJ7</accession>
<keyword evidence="7 9" id="KW-0057">Aromatic amino acid biosynthesis</keyword>
<keyword evidence="6 9" id="KW-0822">Tryptophan biosynthesis</keyword>
<evidence type="ECO:0000313" key="12">
    <source>
        <dbReference type="Proteomes" id="UP000253314"/>
    </source>
</evidence>
<dbReference type="HAMAP" id="MF_00134_B">
    <property type="entry name" value="IGPS_B"/>
    <property type="match status" value="1"/>
</dbReference>
<dbReference type="EC" id="4.1.1.48" evidence="9"/>
<evidence type="ECO:0000259" key="10">
    <source>
        <dbReference type="Pfam" id="PF00218"/>
    </source>
</evidence>
<keyword evidence="12" id="KW-1185">Reference proteome</keyword>
<gene>
    <name evidence="9" type="primary">trpC</name>
    <name evidence="11" type="ORF">DS031_06810</name>
</gene>
<evidence type="ECO:0000256" key="9">
    <source>
        <dbReference type="HAMAP-Rule" id="MF_00134"/>
    </source>
</evidence>
<dbReference type="CDD" id="cd00331">
    <property type="entry name" value="IGPS"/>
    <property type="match status" value="1"/>
</dbReference>
<dbReference type="InterPro" id="IPR045186">
    <property type="entry name" value="Indole-3-glycerol_P_synth"/>
</dbReference>
<dbReference type="PROSITE" id="PS00614">
    <property type="entry name" value="IGPS"/>
    <property type="match status" value="1"/>
</dbReference>
<proteinExistence type="inferred from homology"/>
<keyword evidence="5 9" id="KW-0210">Decarboxylase</keyword>
<dbReference type="PANTHER" id="PTHR22854">
    <property type="entry name" value="TRYPTOPHAN BIOSYNTHESIS PROTEIN"/>
    <property type="match status" value="1"/>
</dbReference>
<evidence type="ECO:0000256" key="1">
    <source>
        <dbReference type="ARBA" id="ARBA00001633"/>
    </source>
</evidence>
<dbReference type="InterPro" id="IPR013798">
    <property type="entry name" value="Indole-3-glycerol_P_synth_dom"/>
</dbReference>
<dbReference type="Proteomes" id="UP000253314">
    <property type="component" value="Unassembled WGS sequence"/>
</dbReference>
<evidence type="ECO:0000256" key="4">
    <source>
        <dbReference type="ARBA" id="ARBA00022605"/>
    </source>
</evidence>
<keyword evidence="4 9" id="KW-0028">Amino-acid biosynthesis</keyword>
<dbReference type="InterPro" id="IPR011060">
    <property type="entry name" value="RibuloseP-bd_barrel"/>
</dbReference>
<feature type="domain" description="Indole-3-glycerol phosphate synthase" evidence="10">
    <location>
        <begin position="9"/>
        <end position="245"/>
    </location>
</feature>
<evidence type="ECO:0000256" key="8">
    <source>
        <dbReference type="ARBA" id="ARBA00023239"/>
    </source>
</evidence>
<comment type="caution">
    <text evidence="11">The sequence shown here is derived from an EMBL/GenBank/DDBJ whole genome shotgun (WGS) entry which is preliminary data.</text>
</comment>